<keyword evidence="4" id="KW-0347">Helicase</keyword>
<gene>
    <name evidence="4" type="ORF">EFA69_03285</name>
</gene>
<dbReference type="Gene3D" id="3.40.50.10810">
    <property type="entry name" value="Tandem AAA-ATPase domain"/>
    <property type="match status" value="1"/>
</dbReference>
<dbReference type="SMART" id="SM00490">
    <property type="entry name" value="HELICc"/>
    <property type="match status" value="1"/>
</dbReference>
<dbReference type="Gene3D" id="3.40.50.300">
    <property type="entry name" value="P-loop containing nucleotide triphosphate hydrolases"/>
    <property type="match status" value="1"/>
</dbReference>
<evidence type="ECO:0000256" key="1">
    <source>
        <dbReference type="ARBA" id="ARBA00022801"/>
    </source>
</evidence>
<dbReference type="CDD" id="cd18793">
    <property type="entry name" value="SF2_C_SNF"/>
    <property type="match status" value="1"/>
</dbReference>
<dbReference type="GO" id="GO:0005524">
    <property type="term" value="F:ATP binding"/>
    <property type="evidence" value="ECO:0007669"/>
    <property type="project" value="InterPro"/>
</dbReference>
<evidence type="ECO:0000259" key="2">
    <source>
        <dbReference type="PROSITE" id="PS51192"/>
    </source>
</evidence>
<dbReference type="InterPro" id="IPR001650">
    <property type="entry name" value="Helicase_C-like"/>
</dbReference>
<dbReference type="EMBL" id="RJJE01000002">
    <property type="protein sequence ID" value="RNI32360.1"/>
    <property type="molecule type" value="Genomic_DNA"/>
</dbReference>
<dbReference type="PROSITE" id="PS51194">
    <property type="entry name" value="HELICASE_CTER"/>
    <property type="match status" value="1"/>
</dbReference>
<dbReference type="Pfam" id="PF00176">
    <property type="entry name" value="SNF2-rel_dom"/>
    <property type="match status" value="1"/>
</dbReference>
<dbReference type="CDD" id="cd18012">
    <property type="entry name" value="DEXQc_arch_SWI2_SNF2"/>
    <property type="match status" value="1"/>
</dbReference>
<dbReference type="InterPro" id="IPR014001">
    <property type="entry name" value="Helicase_ATP-bd"/>
</dbReference>
<dbReference type="PROSITE" id="PS51192">
    <property type="entry name" value="HELICASE_ATP_BIND_1"/>
    <property type="match status" value="1"/>
</dbReference>
<dbReference type="Pfam" id="PF00271">
    <property type="entry name" value="Helicase_C"/>
    <property type="match status" value="1"/>
</dbReference>
<dbReference type="InterPro" id="IPR000330">
    <property type="entry name" value="SNF2_N"/>
</dbReference>
<name>A0A3M9N3H8_9BACT</name>
<dbReference type="InterPro" id="IPR049730">
    <property type="entry name" value="SNF2/RAD54-like_C"/>
</dbReference>
<evidence type="ECO:0000259" key="3">
    <source>
        <dbReference type="PROSITE" id="PS51194"/>
    </source>
</evidence>
<reference evidence="4 5" key="1">
    <citation type="submission" date="2018-11" db="EMBL/GenBank/DDBJ databases">
        <title>Rufibacter latericius sp. nov., isolated from water in Baiyang Lake.</title>
        <authorList>
            <person name="Yang Y."/>
        </authorList>
    </citation>
    <scope>NUCLEOTIDE SEQUENCE [LARGE SCALE GENOMIC DNA]</scope>
    <source>
        <strain evidence="4 5">MCC P1</strain>
    </source>
</reference>
<dbReference type="SMART" id="SM00487">
    <property type="entry name" value="DEXDc"/>
    <property type="match status" value="1"/>
</dbReference>
<sequence length="980" mass="113739">MKVYTTQPFQVIYSLFEHEYLGYLFESFVVQVNSKRQLTLQHQNISTKNAEEFSSRLDETDFLLIDLMDQIQQDAVFKKFSVKKGTLADFFLRTYDPAKGDKPLQENIEHYVQSRMAKILDLLQDKMVFVMGKDGEPTWKRLKMAPEKATVLFHFRRNEDNTHYFPTIKYKGERLDFQYQNAVLVCKEPAWLLLNDVLHNFEKQVDGKKLQPFLNKKFIAVPRNVEESYYRKFVAPLIEQFDVYAKGFDIKTERYAPQPQLQFSELTVAEPAPALFATAGGEEEEEEEVHHPSDGDKIVFQLNFQYGSYTVSTQESRKISVSVEKTEDSYIFHRLHRNLEQETAFLRELSSRGLDIRNGKAVLDKPKAFGWLNHHARALEELGFTFKQSESEKNYFIGETSVSVGISETNDWFDIYGTVRFGPYEIPFIKLRNHILTKRREYKLPNGQIAIIPEEWFTQYLELFAFSEGDDDLKLHKHHLSLVSDLQNGNLAHVTMSRKLEKLREFETVEDKPLPAGFMGELRPYQKAGYNWLHFVQEYHFGGCLADDMGLGKTVQTLAMLQHRKENGAQSASLLVMPTSLIYNWLAEAQKFTPQLRILTYTGTYRNKSVAQFKHYDLILTSYGIVRLDYEILKKYQFDYVILDESQAIKNPNSNTSMSIRELKSKHRLILTGTPVENSTLDLWSQMSFINPGLLGTQNFFKKEFLRPIEKLKDEHKTRRLHTLIKPFILRRHKSQVAKELPEKIEHVTFCKMTEEQEHAYEETKSYYRNKILKNIEEQGAGKSQFMLLQGLMKLRQIANHPRMADPASEAESGKLGEVLRLTRNVVSEGHKVLIFSQFVKHLDIVREALDERKINYAYLDGSTKDRQAQVAHFQNDPHLPVFLISLKAGGVGLNLTAADYVFILDPWWNPAVEAQAVDRAHRIGQQNTVFTYKFITKNSVEEKILALQDKKLQMVSDLISTDEAVIKRLTKEDIENLLS</sequence>
<evidence type="ECO:0000313" key="4">
    <source>
        <dbReference type="EMBL" id="RNI32360.1"/>
    </source>
</evidence>
<proteinExistence type="predicted"/>
<keyword evidence="1" id="KW-0378">Hydrolase</keyword>
<keyword evidence="4" id="KW-0547">Nucleotide-binding</keyword>
<dbReference type="GO" id="GO:0004386">
    <property type="term" value="F:helicase activity"/>
    <property type="evidence" value="ECO:0007669"/>
    <property type="project" value="UniProtKB-KW"/>
</dbReference>
<feature type="domain" description="Helicase C-terminal" evidence="3">
    <location>
        <begin position="818"/>
        <end position="971"/>
    </location>
</feature>
<dbReference type="InterPro" id="IPR038718">
    <property type="entry name" value="SNF2-like_sf"/>
</dbReference>
<comment type="caution">
    <text evidence="4">The sequence shown here is derived from an EMBL/GenBank/DDBJ whole genome shotgun (WGS) entry which is preliminary data.</text>
</comment>
<protein>
    <submittedName>
        <fullName evidence="4">ATP-dependent helicase</fullName>
    </submittedName>
</protein>
<feature type="domain" description="Helicase ATP-binding" evidence="2">
    <location>
        <begin position="534"/>
        <end position="693"/>
    </location>
</feature>
<dbReference type="InterPro" id="IPR027417">
    <property type="entry name" value="P-loop_NTPase"/>
</dbReference>
<dbReference type="GO" id="GO:0016787">
    <property type="term" value="F:hydrolase activity"/>
    <property type="evidence" value="ECO:0007669"/>
    <property type="project" value="UniProtKB-KW"/>
</dbReference>
<dbReference type="Proteomes" id="UP000271010">
    <property type="component" value="Unassembled WGS sequence"/>
</dbReference>
<keyword evidence="5" id="KW-1185">Reference proteome</keyword>
<dbReference type="RefSeq" id="WP_123131660.1">
    <property type="nucleotide sequence ID" value="NZ_RJJE01000002.1"/>
</dbReference>
<keyword evidence="4" id="KW-0067">ATP-binding</keyword>
<dbReference type="SUPFAM" id="SSF52540">
    <property type="entry name" value="P-loop containing nucleoside triphosphate hydrolases"/>
    <property type="match status" value="2"/>
</dbReference>
<accession>A0A3M9N3H8</accession>
<evidence type="ECO:0000313" key="5">
    <source>
        <dbReference type="Proteomes" id="UP000271010"/>
    </source>
</evidence>
<dbReference type="PANTHER" id="PTHR10799">
    <property type="entry name" value="SNF2/RAD54 HELICASE FAMILY"/>
    <property type="match status" value="1"/>
</dbReference>
<organism evidence="4 5">
    <name type="scientific">Rufibacter immobilis</name>
    <dbReference type="NCBI Taxonomy" id="1348778"/>
    <lineage>
        <taxon>Bacteria</taxon>
        <taxon>Pseudomonadati</taxon>
        <taxon>Bacteroidota</taxon>
        <taxon>Cytophagia</taxon>
        <taxon>Cytophagales</taxon>
        <taxon>Hymenobacteraceae</taxon>
        <taxon>Rufibacter</taxon>
    </lineage>
</organism>
<dbReference type="AlphaFoldDB" id="A0A3M9N3H8"/>
<dbReference type="OrthoDB" id="9760715at2"/>